<keyword evidence="9" id="KW-0464">Manganese</keyword>
<reference evidence="15" key="2">
    <citation type="journal article" date="2022" name="Hortic Res">
        <title>The genome of Dioscorea zingiberensis sheds light on the biosynthesis, origin and evolution of the medicinally important diosgenin saponins.</title>
        <authorList>
            <person name="Li Y."/>
            <person name="Tan C."/>
            <person name="Li Z."/>
            <person name="Guo J."/>
            <person name="Li S."/>
            <person name="Chen X."/>
            <person name="Wang C."/>
            <person name="Dai X."/>
            <person name="Yang H."/>
            <person name="Song W."/>
            <person name="Hou L."/>
            <person name="Xu J."/>
            <person name="Tong Z."/>
            <person name="Xu A."/>
            <person name="Yuan X."/>
            <person name="Wang W."/>
            <person name="Yang Q."/>
            <person name="Chen L."/>
            <person name="Sun Z."/>
            <person name="Wang K."/>
            <person name="Pan B."/>
            <person name="Chen J."/>
            <person name="Bao Y."/>
            <person name="Liu F."/>
            <person name="Qi X."/>
            <person name="Gang D.R."/>
            <person name="Wen J."/>
            <person name="Li J."/>
        </authorList>
    </citation>
    <scope>NUCLEOTIDE SEQUENCE</scope>
    <source>
        <strain evidence="15">Dzin_1.0</strain>
    </source>
</reference>
<evidence type="ECO:0000256" key="11">
    <source>
        <dbReference type="ARBA" id="ARBA00048336"/>
    </source>
</evidence>
<comment type="similarity">
    <text evidence="3 12">Belongs to the PP2C family.</text>
</comment>
<evidence type="ECO:0000256" key="4">
    <source>
        <dbReference type="ARBA" id="ARBA00013081"/>
    </source>
</evidence>
<evidence type="ECO:0000256" key="12">
    <source>
        <dbReference type="RuleBase" id="RU003465"/>
    </source>
</evidence>
<comment type="catalytic activity">
    <reaction evidence="11">
        <text>O-phospho-L-threonyl-[protein] + H2O = L-threonyl-[protein] + phosphate</text>
        <dbReference type="Rhea" id="RHEA:47004"/>
        <dbReference type="Rhea" id="RHEA-COMP:11060"/>
        <dbReference type="Rhea" id="RHEA-COMP:11605"/>
        <dbReference type="ChEBI" id="CHEBI:15377"/>
        <dbReference type="ChEBI" id="CHEBI:30013"/>
        <dbReference type="ChEBI" id="CHEBI:43474"/>
        <dbReference type="ChEBI" id="CHEBI:61977"/>
        <dbReference type="EC" id="3.1.3.16"/>
    </reaction>
</comment>
<dbReference type="CDD" id="cd00143">
    <property type="entry name" value="PP2Cc"/>
    <property type="match status" value="1"/>
</dbReference>
<evidence type="ECO:0000259" key="14">
    <source>
        <dbReference type="PROSITE" id="PS51746"/>
    </source>
</evidence>
<evidence type="ECO:0000256" key="8">
    <source>
        <dbReference type="ARBA" id="ARBA00022912"/>
    </source>
</evidence>
<dbReference type="OrthoDB" id="10264738at2759"/>
<evidence type="ECO:0000256" key="7">
    <source>
        <dbReference type="ARBA" id="ARBA00022842"/>
    </source>
</evidence>
<evidence type="ECO:0000256" key="2">
    <source>
        <dbReference type="ARBA" id="ARBA00001946"/>
    </source>
</evidence>
<keyword evidence="7" id="KW-0460">Magnesium</keyword>
<comment type="caution">
    <text evidence="15">The sequence shown here is derived from an EMBL/GenBank/DDBJ whole genome shotgun (WGS) entry which is preliminary data.</text>
</comment>
<comment type="cofactor">
    <cofactor evidence="1">
        <name>Mn(2+)</name>
        <dbReference type="ChEBI" id="CHEBI:29035"/>
    </cofactor>
</comment>
<gene>
    <name evidence="15" type="ORF">J5N97_002637</name>
</gene>
<comment type="cofactor">
    <cofactor evidence="2">
        <name>Mg(2+)</name>
        <dbReference type="ChEBI" id="CHEBI:18420"/>
    </cofactor>
</comment>
<protein>
    <recommendedName>
        <fullName evidence="4">protein-serine/threonine phosphatase</fullName>
        <ecNumber evidence="4">3.1.3.16</ecNumber>
    </recommendedName>
</protein>
<evidence type="ECO:0000256" key="1">
    <source>
        <dbReference type="ARBA" id="ARBA00001936"/>
    </source>
</evidence>
<dbReference type="InterPro" id="IPR000222">
    <property type="entry name" value="PP2C_BS"/>
</dbReference>
<evidence type="ECO:0000256" key="10">
    <source>
        <dbReference type="ARBA" id="ARBA00047761"/>
    </source>
</evidence>
<dbReference type="AlphaFoldDB" id="A0A9D5D340"/>
<feature type="compositionally biased region" description="Polar residues" evidence="13">
    <location>
        <begin position="506"/>
        <end position="526"/>
    </location>
</feature>
<dbReference type="PANTHER" id="PTHR13832">
    <property type="entry name" value="PROTEIN PHOSPHATASE 2C"/>
    <property type="match status" value="1"/>
</dbReference>
<evidence type="ECO:0000313" key="15">
    <source>
        <dbReference type="EMBL" id="KAJ0984281.1"/>
    </source>
</evidence>
<evidence type="ECO:0000256" key="6">
    <source>
        <dbReference type="ARBA" id="ARBA00022801"/>
    </source>
</evidence>
<evidence type="ECO:0000313" key="16">
    <source>
        <dbReference type="Proteomes" id="UP001085076"/>
    </source>
</evidence>
<keyword evidence="5" id="KW-0479">Metal-binding</keyword>
<dbReference type="Pfam" id="PF00481">
    <property type="entry name" value="PP2C"/>
    <property type="match status" value="2"/>
</dbReference>
<sequence length="526" mass="57872">MVDHDAQGSGSGELYAFPATTIGSEPTFYSLPTHEKNQAQINGVIKGLQALGVNVSQFNVHNINANGLETHNFVKRAYILKQYNDPSTLKDVLNLGIKHDVFPSIRGLTIREFVRRPALLILEVLVSDRLLFQSVSTQELCIFSIINLKGAVLGVLSRIKLWVVKVVLTEKMGIYLSTPKTDKFSEDGENPKLRFGLSSMQGWRATMEDAHAALPDLDSSTSFFGVYDGHGGKVVAKFCAKYLHNQVLKQEAYSAGDLGASIQRAFFRMDEMMKGQRGWRELAILGDKINKFTGMIEGLIWSPKGGDTNDQHDDWVFEEGPHSDFTGPTSGSTACVAVIRNSQLIVANAGDSRCVISRKGQAYNLSRDHKPELEAERERILKAGGFIHAGRVNGSLNLARAIGDMEFKQNKFLPAEKQIVTANPDINIVDLCDDDDFIVLACDGIWDCMSSQQLVDFIHEHINTETRLSAVCERVLDRCLAPSTAGGEGCDNMTMIIVQFKKPMNSEATSSGPSTQTAPEAENPNK</sequence>
<dbReference type="PROSITE" id="PS51746">
    <property type="entry name" value="PPM_2"/>
    <property type="match status" value="1"/>
</dbReference>
<comment type="catalytic activity">
    <reaction evidence="10">
        <text>O-phospho-L-seryl-[protein] + H2O = L-seryl-[protein] + phosphate</text>
        <dbReference type="Rhea" id="RHEA:20629"/>
        <dbReference type="Rhea" id="RHEA-COMP:9863"/>
        <dbReference type="Rhea" id="RHEA-COMP:11604"/>
        <dbReference type="ChEBI" id="CHEBI:15377"/>
        <dbReference type="ChEBI" id="CHEBI:29999"/>
        <dbReference type="ChEBI" id="CHEBI:43474"/>
        <dbReference type="ChEBI" id="CHEBI:83421"/>
        <dbReference type="EC" id="3.1.3.16"/>
    </reaction>
</comment>
<feature type="region of interest" description="Disordered" evidence="13">
    <location>
        <begin position="505"/>
        <end position="526"/>
    </location>
</feature>
<dbReference type="GO" id="GO:0004722">
    <property type="term" value="F:protein serine/threonine phosphatase activity"/>
    <property type="evidence" value="ECO:0007669"/>
    <property type="project" value="UniProtKB-EC"/>
</dbReference>
<evidence type="ECO:0000256" key="5">
    <source>
        <dbReference type="ARBA" id="ARBA00022723"/>
    </source>
</evidence>
<evidence type="ECO:0000256" key="3">
    <source>
        <dbReference type="ARBA" id="ARBA00006702"/>
    </source>
</evidence>
<dbReference type="InterPro" id="IPR015655">
    <property type="entry name" value="PP2C"/>
</dbReference>
<keyword evidence="16" id="KW-1185">Reference proteome</keyword>
<dbReference type="EC" id="3.1.3.16" evidence="4"/>
<dbReference type="PANTHER" id="PTHR13832:SF840">
    <property type="entry name" value="PROTEIN PHOSPHATASE 2C 60-RELATED"/>
    <property type="match status" value="1"/>
</dbReference>
<dbReference type="EMBL" id="JAGGNH010000001">
    <property type="protein sequence ID" value="KAJ0984281.1"/>
    <property type="molecule type" value="Genomic_DNA"/>
</dbReference>
<evidence type="ECO:0000256" key="13">
    <source>
        <dbReference type="SAM" id="MobiDB-lite"/>
    </source>
</evidence>
<dbReference type="Gene3D" id="3.60.40.10">
    <property type="entry name" value="PPM-type phosphatase domain"/>
    <property type="match status" value="1"/>
</dbReference>
<dbReference type="PROSITE" id="PS01032">
    <property type="entry name" value="PPM_1"/>
    <property type="match status" value="1"/>
</dbReference>
<feature type="domain" description="PPM-type phosphatase" evidence="14">
    <location>
        <begin position="194"/>
        <end position="500"/>
    </location>
</feature>
<dbReference type="InterPro" id="IPR001932">
    <property type="entry name" value="PPM-type_phosphatase-like_dom"/>
</dbReference>
<keyword evidence="6 12" id="KW-0378">Hydrolase</keyword>
<name>A0A9D5D340_9LILI</name>
<dbReference type="SMART" id="SM00332">
    <property type="entry name" value="PP2Cc"/>
    <property type="match status" value="1"/>
</dbReference>
<evidence type="ECO:0000256" key="9">
    <source>
        <dbReference type="ARBA" id="ARBA00023211"/>
    </source>
</evidence>
<dbReference type="InterPro" id="IPR036457">
    <property type="entry name" value="PPM-type-like_dom_sf"/>
</dbReference>
<dbReference type="SUPFAM" id="SSF81606">
    <property type="entry name" value="PP2C-like"/>
    <property type="match status" value="1"/>
</dbReference>
<reference evidence="15" key="1">
    <citation type="submission" date="2021-03" db="EMBL/GenBank/DDBJ databases">
        <authorList>
            <person name="Li Z."/>
            <person name="Yang C."/>
        </authorList>
    </citation>
    <scope>NUCLEOTIDE SEQUENCE</scope>
    <source>
        <strain evidence="15">Dzin_1.0</strain>
        <tissue evidence="15">Leaf</tissue>
    </source>
</reference>
<organism evidence="15 16">
    <name type="scientific">Dioscorea zingiberensis</name>
    <dbReference type="NCBI Taxonomy" id="325984"/>
    <lineage>
        <taxon>Eukaryota</taxon>
        <taxon>Viridiplantae</taxon>
        <taxon>Streptophyta</taxon>
        <taxon>Embryophyta</taxon>
        <taxon>Tracheophyta</taxon>
        <taxon>Spermatophyta</taxon>
        <taxon>Magnoliopsida</taxon>
        <taxon>Liliopsida</taxon>
        <taxon>Dioscoreales</taxon>
        <taxon>Dioscoreaceae</taxon>
        <taxon>Dioscorea</taxon>
    </lineage>
</organism>
<dbReference type="Proteomes" id="UP001085076">
    <property type="component" value="Miscellaneous, Linkage group lg01"/>
</dbReference>
<accession>A0A9D5D340</accession>
<dbReference type="GO" id="GO:0046872">
    <property type="term" value="F:metal ion binding"/>
    <property type="evidence" value="ECO:0007669"/>
    <property type="project" value="UniProtKB-KW"/>
</dbReference>
<proteinExistence type="inferred from homology"/>
<keyword evidence="8 12" id="KW-0904">Protein phosphatase</keyword>